<keyword evidence="2" id="KW-0732">Signal</keyword>
<sequence>MRLPKGHLLSLHPSQFLQLILAASCSPYPLLPYISPLCLSSCPSIYLPVGSHPFNVLTALEVSSVGTRKPLNKKQCAFIYLDIYYLASSLFFCLCISTNISQKHSSLPHKTKP</sequence>
<dbReference type="EMBL" id="JAHRIQ010059769">
    <property type="protein sequence ID" value="MEQ2240795.1"/>
    <property type="molecule type" value="Genomic_DNA"/>
</dbReference>
<evidence type="ECO:0000313" key="3">
    <source>
        <dbReference type="EMBL" id="MEQ2240795.1"/>
    </source>
</evidence>
<accession>A0ABV0U6I3</accession>
<proteinExistence type="predicted"/>
<name>A0ABV0U6I3_9TELE</name>
<gene>
    <name evidence="3" type="ORF">ILYODFUR_018778</name>
</gene>
<organism evidence="3 4">
    <name type="scientific">Ilyodon furcidens</name>
    <name type="common">goldbreast splitfin</name>
    <dbReference type="NCBI Taxonomy" id="33524"/>
    <lineage>
        <taxon>Eukaryota</taxon>
        <taxon>Metazoa</taxon>
        <taxon>Chordata</taxon>
        <taxon>Craniata</taxon>
        <taxon>Vertebrata</taxon>
        <taxon>Euteleostomi</taxon>
        <taxon>Actinopterygii</taxon>
        <taxon>Neopterygii</taxon>
        <taxon>Teleostei</taxon>
        <taxon>Neoteleostei</taxon>
        <taxon>Acanthomorphata</taxon>
        <taxon>Ovalentaria</taxon>
        <taxon>Atherinomorphae</taxon>
        <taxon>Cyprinodontiformes</taxon>
        <taxon>Goodeidae</taxon>
        <taxon>Ilyodon</taxon>
    </lineage>
</organism>
<dbReference type="PROSITE" id="PS51257">
    <property type="entry name" value="PROKAR_LIPOPROTEIN"/>
    <property type="match status" value="1"/>
</dbReference>
<feature type="chain" id="PRO_5046082249" evidence="2">
    <location>
        <begin position="23"/>
        <end position="113"/>
    </location>
</feature>
<keyword evidence="1" id="KW-0812">Transmembrane</keyword>
<keyword evidence="4" id="KW-1185">Reference proteome</keyword>
<protein>
    <submittedName>
        <fullName evidence="3">Uncharacterized protein</fullName>
    </submittedName>
</protein>
<evidence type="ECO:0000313" key="4">
    <source>
        <dbReference type="Proteomes" id="UP001482620"/>
    </source>
</evidence>
<evidence type="ECO:0000256" key="1">
    <source>
        <dbReference type="SAM" id="Phobius"/>
    </source>
</evidence>
<comment type="caution">
    <text evidence="3">The sequence shown here is derived from an EMBL/GenBank/DDBJ whole genome shotgun (WGS) entry which is preliminary data.</text>
</comment>
<dbReference type="Proteomes" id="UP001482620">
    <property type="component" value="Unassembled WGS sequence"/>
</dbReference>
<keyword evidence="1" id="KW-0472">Membrane</keyword>
<feature type="signal peptide" evidence="2">
    <location>
        <begin position="1"/>
        <end position="22"/>
    </location>
</feature>
<feature type="transmembrane region" description="Helical" evidence="1">
    <location>
        <begin position="77"/>
        <end position="100"/>
    </location>
</feature>
<keyword evidence="1" id="KW-1133">Transmembrane helix</keyword>
<reference evidence="3 4" key="1">
    <citation type="submission" date="2021-06" db="EMBL/GenBank/DDBJ databases">
        <authorList>
            <person name="Palmer J.M."/>
        </authorList>
    </citation>
    <scope>NUCLEOTIDE SEQUENCE [LARGE SCALE GENOMIC DNA]</scope>
    <source>
        <strain evidence="4">if_2019</strain>
        <tissue evidence="3">Muscle</tissue>
    </source>
</reference>
<evidence type="ECO:0000256" key="2">
    <source>
        <dbReference type="SAM" id="SignalP"/>
    </source>
</evidence>